<evidence type="ECO:0000313" key="3">
    <source>
        <dbReference type="Proteomes" id="UP000037179"/>
    </source>
</evidence>
<reference evidence="2 3" key="2">
    <citation type="journal article" date="2016" name="Genome Announc.">
        <title>Draft Genome Sequence of Erythromycin- and Oxytetracycline-Sensitive Nocardia seriolae Strain U-1 (NBRC 110359).</title>
        <authorList>
            <person name="Imajoh M."/>
            <person name="Sukeda M."/>
            <person name="Shimizu M."/>
            <person name="Yamane J."/>
            <person name="Ohnishi K."/>
            <person name="Oshima S."/>
        </authorList>
    </citation>
    <scope>NUCLEOTIDE SEQUENCE [LARGE SCALE GENOMIC DNA]</scope>
    <source>
        <strain evidence="2 3">U-1</strain>
    </source>
</reference>
<sequence>MNGMDATGAGTALSRGGAVSVAETQVAREREGGYPASRIRASRSSVTARALLLSRLALQPGSHQEQDPVVLILE</sequence>
<dbReference type="Proteomes" id="UP000037179">
    <property type="component" value="Unassembled WGS sequence"/>
</dbReference>
<feature type="region of interest" description="Disordered" evidence="1">
    <location>
        <begin position="1"/>
        <end position="43"/>
    </location>
</feature>
<accession>A0ABC9Z6G1</accession>
<name>A0ABC9Z6G1_9NOCA</name>
<protein>
    <submittedName>
        <fullName evidence="2">Uncharacterized protein</fullName>
    </submittedName>
</protein>
<comment type="caution">
    <text evidence="2">The sequence shown here is derived from an EMBL/GenBank/DDBJ whole genome shotgun (WGS) entry which is preliminary data.</text>
</comment>
<evidence type="ECO:0000313" key="2">
    <source>
        <dbReference type="EMBL" id="GAP33264.1"/>
    </source>
</evidence>
<organism evidence="2 3">
    <name type="scientific">Nocardia seriolae</name>
    <dbReference type="NCBI Taxonomy" id="37332"/>
    <lineage>
        <taxon>Bacteria</taxon>
        <taxon>Bacillati</taxon>
        <taxon>Actinomycetota</taxon>
        <taxon>Actinomycetes</taxon>
        <taxon>Mycobacteriales</taxon>
        <taxon>Nocardiaceae</taxon>
        <taxon>Nocardia</taxon>
    </lineage>
</organism>
<keyword evidence="3" id="KW-1185">Reference proteome</keyword>
<gene>
    <name evidence="2" type="ORF">NSK11_contig00231-0002</name>
</gene>
<proteinExistence type="predicted"/>
<dbReference type="AlphaFoldDB" id="A0ABC9Z6G1"/>
<dbReference type="EMBL" id="BBYQ01000231">
    <property type="protein sequence ID" value="GAP33264.1"/>
    <property type="molecule type" value="Genomic_DNA"/>
</dbReference>
<evidence type="ECO:0000256" key="1">
    <source>
        <dbReference type="SAM" id="MobiDB-lite"/>
    </source>
</evidence>
<reference evidence="3" key="1">
    <citation type="submission" date="2015-07" db="EMBL/GenBank/DDBJ databases">
        <title>Nocardia seriolae U-1 whole genome shotgun sequence.</title>
        <authorList>
            <person name="Imajoh M."/>
            <person name="Fukumoto Y."/>
            <person name="Sukeda M."/>
            <person name="Yamane J."/>
            <person name="Yamasaki K."/>
            <person name="Shimizu M."/>
            <person name="Ohnishi K."/>
            <person name="Oshima S."/>
        </authorList>
    </citation>
    <scope>NUCLEOTIDE SEQUENCE [LARGE SCALE GENOMIC DNA]</scope>
    <source>
        <strain evidence="3">U-1</strain>
    </source>
</reference>